<dbReference type="KEGG" id="hwc:Hqrw_2160"/>
<reference evidence="1 2" key="1">
    <citation type="journal article" date="2011" name="PLoS ONE">
        <title>Haloquadratum walsbyi: limited diversity in a global pond.</title>
        <authorList>
            <person name="Dyall-Smith M."/>
            <person name="Pfeiffer F."/>
            <person name="Klee K."/>
            <person name="Palm P."/>
            <person name="Gross K."/>
            <person name="Schuster S.C."/>
            <person name="Rampp M."/>
            <person name="Oesterhelt D."/>
        </authorList>
    </citation>
    <scope>NUCLEOTIDE SEQUENCE [LARGE SCALE GENOMIC DNA]</scope>
    <source>
        <strain evidence="2">DSM 16854 / JCM 12705 / C23</strain>
    </source>
</reference>
<gene>
    <name evidence="1" type="ordered locus">Hqrw_2160</name>
</gene>
<evidence type="ECO:0000313" key="1">
    <source>
        <dbReference type="EMBL" id="CCC40057.1"/>
    </source>
</evidence>
<proteinExistence type="predicted"/>
<dbReference type="AlphaFoldDB" id="G0LH23"/>
<dbReference type="OrthoDB" id="192116at2157"/>
<name>G0LH23_HALWC</name>
<evidence type="ECO:0000313" key="2">
    <source>
        <dbReference type="Proteomes" id="UP000007954"/>
    </source>
</evidence>
<dbReference type="RefSeq" id="WP_014555779.1">
    <property type="nucleotide sequence ID" value="NC_017459.1"/>
</dbReference>
<dbReference type="EMBL" id="FR746099">
    <property type="protein sequence ID" value="CCC40057.1"/>
    <property type="molecule type" value="Genomic_DNA"/>
</dbReference>
<organism evidence="1 2">
    <name type="scientific">Haloquadratum walsbyi (strain DSM 16854 / JCM 12705 / C23)</name>
    <dbReference type="NCBI Taxonomy" id="768065"/>
    <lineage>
        <taxon>Archaea</taxon>
        <taxon>Methanobacteriati</taxon>
        <taxon>Methanobacteriota</taxon>
        <taxon>Stenosarchaea group</taxon>
        <taxon>Halobacteria</taxon>
        <taxon>Halobacteriales</taxon>
        <taxon>Haloferacaceae</taxon>
        <taxon>Haloquadratum</taxon>
    </lineage>
</organism>
<dbReference type="GeneID" id="12446894"/>
<protein>
    <submittedName>
        <fullName evidence="1">Homolog to dUTP diphosphatase</fullName>
    </submittedName>
</protein>
<accession>G0LH23</accession>
<dbReference type="HOGENOM" id="CLU_124463_0_0_2"/>
<dbReference type="Proteomes" id="UP000007954">
    <property type="component" value="Chromosome"/>
</dbReference>
<sequence>MDSIGEAVAEIIHEPTQIRDDGGVDITVNEIYNIQQPGQLDFGGSEIKPADVQSHSKQLHNESDTYQWWHLDEGTYLIEYNESLSTKAHLQPRTEMLEQGATHPSIRVESLPMIPLSVPSTGIHIKENARVSVIFPIA</sequence>